<organism evidence="4 5">
    <name type="scientific">Mesobacillus stamsii</name>
    <dbReference type="NCBI Taxonomy" id="225347"/>
    <lineage>
        <taxon>Bacteria</taxon>
        <taxon>Bacillati</taxon>
        <taxon>Bacillota</taxon>
        <taxon>Bacilli</taxon>
        <taxon>Bacillales</taxon>
        <taxon>Bacillaceae</taxon>
        <taxon>Mesobacillus</taxon>
    </lineage>
</organism>
<feature type="domain" description="Fibronectin type-III" evidence="3">
    <location>
        <begin position="255"/>
        <end position="340"/>
    </location>
</feature>
<feature type="domain" description="Fibronectin type-III" evidence="3">
    <location>
        <begin position="160"/>
        <end position="249"/>
    </location>
</feature>
<dbReference type="CDD" id="cd00063">
    <property type="entry name" value="FN3"/>
    <property type="match status" value="1"/>
</dbReference>
<accession>A0ABU0FSJ1</accession>
<proteinExistence type="predicted"/>
<dbReference type="Proteomes" id="UP001242313">
    <property type="component" value="Unassembled WGS sequence"/>
</dbReference>
<feature type="compositionally biased region" description="Basic and acidic residues" evidence="1">
    <location>
        <begin position="533"/>
        <end position="599"/>
    </location>
</feature>
<dbReference type="SMART" id="SM00060">
    <property type="entry name" value="FN3"/>
    <property type="match status" value="3"/>
</dbReference>
<evidence type="ECO:0000256" key="2">
    <source>
        <dbReference type="SAM" id="Phobius"/>
    </source>
</evidence>
<comment type="caution">
    <text evidence="4">The sequence shown here is derived from an EMBL/GenBank/DDBJ whole genome shotgun (WGS) entry which is preliminary data.</text>
</comment>
<dbReference type="RefSeq" id="WP_307191434.1">
    <property type="nucleotide sequence ID" value="NZ_JAUSUN010000005.1"/>
</dbReference>
<evidence type="ECO:0000313" key="4">
    <source>
        <dbReference type="EMBL" id="MDQ0412893.1"/>
    </source>
</evidence>
<keyword evidence="5" id="KW-1185">Reference proteome</keyword>
<dbReference type="EMBL" id="JAUSUN010000005">
    <property type="protein sequence ID" value="MDQ0412893.1"/>
    <property type="molecule type" value="Genomic_DNA"/>
</dbReference>
<feature type="region of interest" description="Disordered" evidence="1">
    <location>
        <begin position="533"/>
        <end position="628"/>
    </location>
</feature>
<gene>
    <name evidence="4" type="ORF">J2S25_001075</name>
</gene>
<feature type="transmembrane region" description="Helical" evidence="2">
    <location>
        <begin position="487"/>
        <end position="505"/>
    </location>
</feature>
<dbReference type="Pfam" id="PF00041">
    <property type="entry name" value="fn3"/>
    <property type="match status" value="2"/>
</dbReference>
<evidence type="ECO:0000259" key="3">
    <source>
        <dbReference type="PROSITE" id="PS50853"/>
    </source>
</evidence>
<dbReference type="InterPro" id="IPR036116">
    <property type="entry name" value="FN3_sf"/>
</dbReference>
<dbReference type="InterPro" id="IPR003961">
    <property type="entry name" value="FN3_dom"/>
</dbReference>
<keyword evidence="2" id="KW-0812">Transmembrane</keyword>
<feature type="compositionally biased region" description="Basic and acidic residues" evidence="1">
    <location>
        <begin position="610"/>
        <end position="620"/>
    </location>
</feature>
<protein>
    <submittedName>
        <fullName evidence="4">Chitodextrinase</fullName>
    </submittedName>
</protein>
<dbReference type="SUPFAM" id="SSF49265">
    <property type="entry name" value="Fibronectin type III"/>
    <property type="match status" value="1"/>
</dbReference>
<evidence type="ECO:0000313" key="5">
    <source>
        <dbReference type="Proteomes" id="UP001242313"/>
    </source>
</evidence>
<name>A0ABU0FSJ1_9BACI</name>
<sequence>MRKKISVLMIVVMTIVTLLPLGSAFAYTGGLLNGKSLNIGDNNNFKNNTNIGVTNSVTDNDELSKYVLGNAGTTNVMVYYEFPVAMDITAYQLKAESATNLYLKILYADGTIFEGTGLNNSSVRTNLSFSNVKKIGIWNVSGYTNSISEFDVFGSESIVTKSDVTNELVSNITDTTAVFTWTDPVETDFSSVYLIDSLGATQDIITKGVQSYTLTGLSPETNYTYIVKAKYSDGSLSNGKNVSFTTAPILIDKTSPGEITNVTTTTTTTGATFNWSNPADSDFSKVNIYQNGTLKGSSTNGTYTVSGLTQGTEYNYTFKTVDSTGNESEGITKTISTLPDRDGDGIPDSEDIYPDDPENIPKPAGEVQNLVIKPEYDKVTLSWMLPGTANFKNVTIYRDVISQKTGLLDNLLGTKVYAAALFETNGTSFTDLTVEPETEYKYTVTTTSLDGIESTGVTGITATPKKPLMADMSLPFSVKDLVEAGNGLLWIVGPFVLLGMSFLLFPKLRKLIVNSFRNNRKEVAKDTKDTSFRRFRTDEKEPKEKHEGKEHIEKVDKLQKERQEREKREREIKAAEPKIKEPRAPKESKRERRRAEKQMRIGRAARAPRAPRERTRAAREPRRKRGAS</sequence>
<dbReference type="PROSITE" id="PS50853">
    <property type="entry name" value="FN3"/>
    <property type="match status" value="2"/>
</dbReference>
<reference evidence="4 5" key="1">
    <citation type="submission" date="2023-07" db="EMBL/GenBank/DDBJ databases">
        <title>Genomic Encyclopedia of Type Strains, Phase IV (KMG-IV): sequencing the most valuable type-strain genomes for metagenomic binning, comparative biology and taxonomic classification.</title>
        <authorList>
            <person name="Goeker M."/>
        </authorList>
    </citation>
    <scope>NUCLEOTIDE SEQUENCE [LARGE SCALE GENOMIC DNA]</scope>
    <source>
        <strain evidence="4 5">DSM 19598</strain>
    </source>
</reference>
<evidence type="ECO:0000256" key="1">
    <source>
        <dbReference type="SAM" id="MobiDB-lite"/>
    </source>
</evidence>
<keyword evidence="2" id="KW-1133">Transmembrane helix</keyword>
<dbReference type="InterPro" id="IPR013783">
    <property type="entry name" value="Ig-like_fold"/>
</dbReference>
<keyword evidence="2" id="KW-0472">Membrane</keyword>
<dbReference type="Gene3D" id="2.60.40.10">
    <property type="entry name" value="Immunoglobulins"/>
    <property type="match status" value="3"/>
</dbReference>